<feature type="region of interest" description="Disordered" evidence="5">
    <location>
        <begin position="385"/>
        <end position="438"/>
    </location>
</feature>
<feature type="coiled-coil region" evidence="4">
    <location>
        <begin position="199"/>
        <end position="233"/>
    </location>
</feature>
<name>A0A8H7QMX0_9FUNG</name>
<feature type="compositionally biased region" description="Polar residues" evidence="5">
    <location>
        <begin position="385"/>
        <end position="427"/>
    </location>
</feature>
<dbReference type="AlphaFoldDB" id="A0A8H7QMX0"/>
<feature type="coiled-coil region" evidence="4">
    <location>
        <begin position="44"/>
        <end position="149"/>
    </location>
</feature>
<feature type="compositionally biased region" description="Low complexity" evidence="5">
    <location>
        <begin position="270"/>
        <end position="289"/>
    </location>
</feature>
<dbReference type="OrthoDB" id="5801062at2759"/>
<dbReference type="GO" id="GO:0005634">
    <property type="term" value="C:nucleus"/>
    <property type="evidence" value="ECO:0007669"/>
    <property type="project" value="UniProtKB-SubCell"/>
</dbReference>
<accession>A0A8H7QMX0</accession>
<evidence type="ECO:0000313" key="7">
    <source>
        <dbReference type="EMBL" id="KAG2194446.1"/>
    </source>
</evidence>
<keyword evidence="8" id="KW-1185">Reference proteome</keyword>
<evidence type="ECO:0000259" key="6">
    <source>
        <dbReference type="Pfam" id="PF08573"/>
    </source>
</evidence>
<reference evidence="7" key="1">
    <citation type="submission" date="2020-12" db="EMBL/GenBank/DDBJ databases">
        <title>Metabolic potential, ecology and presence of endohyphal bacteria is reflected in genomic diversity of Mucoromycotina.</title>
        <authorList>
            <person name="Muszewska A."/>
            <person name="Okrasinska A."/>
            <person name="Steczkiewicz K."/>
            <person name="Drgas O."/>
            <person name="Orlowska M."/>
            <person name="Perlinska-Lenart U."/>
            <person name="Aleksandrzak-Piekarczyk T."/>
            <person name="Szatraj K."/>
            <person name="Zielenkiewicz U."/>
            <person name="Pilsyk S."/>
            <person name="Malc E."/>
            <person name="Mieczkowski P."/>
            <person name="Kruszewska J.S."/>
            <person name="Biernat P."/>
            <person name="Pawlowska J."/>
        </authorList>
    </citation>
    <scope>NUCLEOTIDE SEQUENCE</scope>
    <source>
        <strain evidence="7">CBS 226.32</strain>
    </source>
</reference>
<evidence type="ECO:0000256" key="3">
    <source>
        <dbReference type="ARBA" id="ARBA00023242"/>
    </source>
</evidence>
<gene>
    <name evidence="7" type="ORF">INT46_011342</name>
</gene>
<comment type="subcellular location">
    <subcellularLocation>
        <location evidence="1">Nucleus</location>
    </subcellularLocation>
</comment>
<dbReference type="Proteomes" id="UP000650833">
    <property type="component" value="Unassembled WGS sequence"/>
</dbReference>
<keyword evidence="4" id="KW-0175">Coiled coil</keyword>
<feature type="domain" description="DNA endonuclease activator Ctp1 C-terminal" evidence="6">
    <location>
        <begin position="466"/>
        <end position="500"/>
    </location>
</feature>
<dbReference type="Pfam" id="PF08573">
    <property type="entry name" value="SAE2"/>
    <property type="match status" value="1"/>
</dbReference>
<protein>
    <recommendedName>
        <fullName evidence="6">DNA endonuclease activator Ctp1 C-terminal domain-containing protein</fullName>
    </recommendedName>
</protein>
<dbReference type="GO" id="GO:0006281">
    <property type="term" value="P:DNA repair"/>
    <property type="evidence" value="ECO:0007669"/>
    <property type="project" value="InterPro"/>
</dbReference>
<evidence type="ECO:0000256" key="2">
    <source>
        <dbReference type="ARBA" id="ARBA00022763"/>
    </source>
</evidence>
<evidence type="ECO:0000313" key="8">
    <source>
        <dbReference type="Proteomes" id="UP000650833"/>
    </source>
</evidence>
<feature type="region of interest" description="Disordered" evidence="5">
    <location>
        <begin position="474"/>
        <end position="504"/>
    </location>
</feature>
<evidence type="ECO:0000256" key="5">
    <source>
        <dbReference type="SAM" id="MobiDB-lite"/>
    </source>
</evidence>
<dbReference type="EMBL" id="JAEPRC010000586">
    <property type="protein sequence ID" value="KAG2194446.1"/>
    <property type="molecule type" value="Genomic_DNA"/>
</dbReference>
<evidence type="ECO:0000256" key="1">
    <source>
        <dbReference type="ARBA" id="ARBA00004123"/>
    </source>
</evidence>
<proteinExistence type="predicted"/>
<keyword evidence="2" id="KW-0227">DNA damage</keyword>
<keyword evidence="3" id="KW-0539">Nucleus</keyword>
<evidence type="ECO:0000256" key="4">
    <source>
        <dbReference type="SAM" id="Coils"/>
    </source>
</evidence>
<dbReference type="InterPro" id="IPR013882">
    <property type="entry name" value="Ctp1_C"/>
</dbReference>
<organism evidence="7 8">
    <name type="scientific">Mucor plumbeus</name>
    <dbReference type="NCBI Taxonomy" id="97098"/>
    <lineage>
        <taxon>Eukaryota</taxon>
        <taxon>Fungi</taxon>
        <taxon>Fungi incertae sedis</taxon>
        <taxon>Mucoromycota</taxon>
        <taxon>Mucoromycotina</taxon>
        <taxon>Mucoromycetes</taxon>
        <taxon>Mucorales</taxon>
        <taxon>Mucorineae</taxon>
        <taxon>Mucoraceae</taxon>
        <taxon>Mucor</taxon>
    </lineage>
</organism>
<feature type="region of interest" description="Disordered" evidence="5">
    <location>
        <begin position="270"/>
        <end position="297"/>
    </location>
</feature>
<comment type="caution">
    <text evidence="7">The sequence shown here is derived from an EMBL/GenBank/DDBJ whole genome shotgun (WGS) entry which is preliminary data.</text>
</comment>
<sequence length="504" mass="57585">MSIYHQGYANGIQKALTKLLGKEPENKASIEWKDWRIGFNSQQLDILNSQLKQALRSNEKLKEQEIAEIKLKYDNQFEEHKHKIEQLTQSLNHYKDLIAYYKTAQPDDEQTIALKVRIAELENHVKLQVEKTKDLENQLERQKSISEENKTYENVLPQNQSNLQREIDDILRDQRTKQEILDKDISSLKDDKLDLLQTIANQANKINELESMIELFKTEKSELEIRYRRLYDQIGYTAKSSYKLQKTYRSKPNLKQSTINLILKDKELSSSTSSPISTNTSTHTISSASRSNSHVSEDTAPTIVENAEQPIYKFNHSASAIPQKRSLSTTLLDKTNDVAKAIKNEKGKGPAAIVKCEQVDTNLPNEIENIPILAHTSSRKTALNSINQTSSRKITSISTNQMSNRNQQIPSRKKQSAGTSISSSPVRCNNRHRGDRSHMDGETCVSCINFYGSEVISANIDGVQQQVTGKDRIQLNSRHRQHRNERAKTPPGFWDLDFNTPERP</sequence>